<dbReference type="EMBL" id="CM026425">
    <property type="protein sequence ID" value="KAG0577047.1"/>
    <property type="molecule type" value="Genomic_DNA"/>
</dbReference>
<dbReference type="InterPro" id="IPR000782">
    <property type="entry name" value="FAS1_domain"/>
</dbReference>
<feature type="domain" description="FAS1" evidence="1">
    <location>
        <begin position="27"/>
        <end position="174"/>
    </location>
</feature>
<dbReference type="PANTHER" id="PTHR10900:SF77">
    <property type="entry name" value="FI19380P1"/>
    <property type="match status" value="1"/>
</dbReference>
<keyword evidence="3" id="KW-1185">Reference proteome</keyword>
<organism evidence="2 3">
    <name type="scientific">Ceratodon purpureus</name>
    <name type="common">Fire moss</name>
    <name type="synonym">Dicranum purpureum</name>
    <dbReference type="NCBI Taxonomy" id="3225"/>
    <lineage>
        <taxon>Eukaryota</taxon>
        <taxon>Viridiplantae</taxon>
        <taxon>Streptophyta</taxon>
        <taxon>Embryophyta</taxon>
        <taxon>Bryophyta</taxon>
        <taxon>Bryophytina</taxon>
        <taxon>Bryopsida</taxon>
        <taxon>Dicranidae</taxon>
        <taxon>Pseudoditrichales</taxon>
        <taxon>Ditrichaceae</taxon>
        <taxon>Ceratodon</taxon>
    </lineage>
</organism>
<evidence type="ECO:0000313" key="2">
    <source>
        <dbReference type="EMBL" id="KAG0577047.1"/>
    </source>
</evidence>
<dbReference type="Gene3D" id="2.30.180.10">
    <property type="entry name" value="FAS1 domain"/>
    <property type="match status" value="1"/>
</dbReference>
<dbReference type="SMART" id="SM00554">
    <property type="entry name" value="FAS1"/>
    <property type="match status" value="1"/>
</dbReference>
<dbReference type="Pfam" id="PF02469">
    <property type="entry name" value="Fasciclin"/>
    <property type="match status" value="1"/>
</dbReference>
<name>A0A8T0I1Z4_CERPU</name>
<dbReference type="PANTHER" id="PTHR10900">
    <property type="entry name" value="PERIOSTIN-RELATED"/>
    <property type="match status" value="1"/>
</dbReference>
<evidence type="ECO:0000313" key="3">
    <source>
        <dbReference type="Proteomes" id="UP000822688"/>
    </source>
</evidence>
<dbReference type="AlphaFoldDB" id="A0A8T0I1Z4"/>
<evidence type="ECO:0000259" key="1">
    <source>
        <dbReference type="PROSITE" id="PS50213"/>
    </source>
</evidence>
<dbReference type="SUPFAM" id="SSF82153">
    <property type="entry name" value="FAS1 domain"/>
    <property type="match status" value="1"/>
</dbReference>
<dbReference type="Proteomes" id="UP000822688">
    <property type="component" value="Chromosome 5"/>
</dbReference>
<dbReference type="InterPro" id="IPR050904">
    <property type="entry name" value="Adhesion/Biosynth-related"/>
</dbReference>
<proteinExistence type="predicted"/>
<comment type="caution">
    <text evidence="2">The sequence shown here is derived from an EMBL/GenBank/DDBJ whole genome shotgun (WGS) entry which is preliminary data.</text>
</comment>
<dbReference type="PROSITE" id="PS50213">
    <property type="entry name" value="FAS1"/>
    <property type="match status" value="1"/>
</dbReference>
<dbReference type="InterPro" id="IPR036378">
    <property type="entry name" value="FAS1_dom_sf"/>
</dbReference>
<sequence length="228" mass="24536">MAKKKIRDWRRLWVMICIVTTFLCSDAPRVVKAAKQGSPPILPGRYQGSGNTLQALLNASWPAAQGPSATFTFFAPQNKAIKKYPCLFTNSGTLAGKTIATSVLQYHIIPGKVFSYQQMKHLALDADYVSGTAYTGHKLNITKGGIKLNGYSTINDPDISTKISQAIHGISTLLVPPGLIIGCGPPAPAVKGYGNSSSADRPLSMQLAQMRYVDMGITLLSVLTSLFF</sequence>
<protein>
    <recommendedName>
        <fullName evidence="1">FAS1 domain-containing protein</fullName>
    </recommendedName>
</protein>
<gene>
    <name evidence="2" type="ORF">KC19_5G127400</name>
</gene>
<accession>A0A8T0I1Z4</accession>
<reference evidence="2" key="1">
    <citation type="submission" date="2020-06" db="EMBL/GenBank/DDBJ databases">
        <title>WGS assembly of Ceratodon purpureus strain R40.</title>
        <authorList>
            <person name="Carey S.B."/>
            <person name="Jenkins J."/>
            <person name="Shu S."/>
            <person name="Lovell J.T."/>
            <person name="Sreedasyam A."/>
            <person name="Maumus F."/>
            <person name="Tiley G.P."/>
            <person name="Fernandez-Pozo N."/>
            <person name="Barry K."/>
            <person name="Chen C."/>
            <person name="Wang M."/>
            <person name="Lipzen A."/>
            <person name="Daum C."/>
            <person name="Saski C.A."/>
            <person name="Payton A.C."/>
            <person name="Mcbreen J.C."/>
            <person name="Conrad R.E."/>
            <person name="Kollar L.M."/>
            <person name="Olsson S."/>
            <person name="Huttunen S."/>
            <person name="Landis J.B."/>
            <person name="Wickett N.J."/>
            <person name="Johnson M.G."/>
            <person name="Rensing S.A."/>
            <person name="Grimwood J."/>
            <person name="Schmutz J."/>
            <person name="Mcdaniel S.F."/>
        </authorList>
    </citation>
    <scope>NUCLEOTIDE SEQUENCE</scope>
    <source>
        <strain evidence="2">R40</strain>
    </source>
</reference>